<keyword evidence="3" id="KW-1185">Reference proteome</keyword>
<protein>
    <submittedName>
        <fullName evidence="2">Uncharacterized protein</fullName>
    </submittedName>
</protein>
<name>A0A8S1Y8Y7_9CILI</name>
<feature type="coiled-coil region" evidence="1">
    <location>
        <begin position="278"/>
        <end position="389"/>
    </location>
</feature>
<accession>A0A8S1Y8Y7</accession>
<evidence type="ECO:0000313" key="3">
    <source>
        <dbReference type="Proteomes" id="UP000689195"/>
    </source>
</evidence>
<comment type="caution">
    <text evidence="2">The sequence shown here is derived from an EMBL/GenBank/DDBJ whole genome shotgun (WGS) entry which is preliminary data.</text>
</comment>
<dbReference type="OrthoDB" id="308691at2759"/>
<keyword evidence="1" id="KW-0175">Coiled coil</keyword>
<dbReference type="AlphaFoldDB" id="A0A8S1Y8Y7"/>
<evidence type="ECO:0000256" key="1">
    <source>
        <dbReference type="SAM" id="Coils"/>
    </source>
</evidence>
<dbReference type="EMBL" id="CAJJDO010000154">
    <property type="protein sequence ID" value="CAD8209357.1"/>
    <property type="molecule type" value="Genomic_DNA"/>
</dbReference>
<proteinExistence type="predicted"/>
<reference evidence="2" key="1">
    <citation type="submission" date="2021-01" db="EMBL/GenBank/DDBJ databases">
        <authorList>
            <consortium name="Genoscope - CEA"/>
            <person name="William W."/>
        </authorList>
    </citation>
    <scope>NUCLEOTIDE SEQUENCE</scope>
</reference>
<organism evidence="2 3">
    <name type="scientific">Paramecium pentaurelia</name>
    <dbReference type="NCBI Taxonomy" id="43138"/>
    <lineage>
        <taxon>Eukaryota</taxon>
        <taxon>Sar</taxon>
        <taxon>Alveolata</taxon>
        <taxon>Ciliophora</taxon>
        <taxon>Intramacronucleata</taxon>
        <taxon>Oligohymenophorea</taxon>
        <taxon>Peniculida</taxon>
        <taxon>Parameciidae</taxon>
        <taxon>Paramecium</taxon>
    </lineage>
</organism>
<evidence type="ECO:0000313" key="2">
    <source>
        <dbReference type="EMBL" id="CAD8209357.1"/>
    </source>
</evidence>
<sequence length="547" mass="64496">MNTASNYQWLQKFQNLHSTHKKTFQYSHSPTPTEINQLLHNSSPVPYLQLKQYDVGQMTDRIVREMDKHTSFTQNEIQTQQYSNPNQISSLIHIDKKLKQLKYAKDHDHNIFTTILTKMKLFCLDNSTTCFDFYRCTDLILLKYMIYLLILELNQDTSNNKQQSIPDQKQQFQNMVKDIVIIIYEIIEQIKSKQHISSQIDILNNQLTKIQNSFQPQLNSSIKTIKKSSHHRGFGSCNLENNKTTIHKNILATEIKTNSNHYLNDGQQKIIKYQIDELEQKSKLITSLNDQILQLQNNNKQSIHSITELNTQTESIKSQLQSKTDEFEQLKKSYEFLKSSNKICQEEKEQYFNLSHNFEQENQKLKQNLEKYQTAHDQIKTQFDQYQNETYSSYQIQFNQIQQIKDNEIKQLKIELNGKSSIINQLLEDALFFGKQYKQIVERIVTIKQEEFGKDMQQLQKEILFQQNTVNAKLNAISSYSENIMYDSGQEFLLQSQLSNKMVNKTSTIKSGFHQQNKASEYLNSYNNQFELMHMLLAQSQVLEEFL</sequence>
<gene>
    <name evidence="2" type="ORF">PPENT_87.1.T1540081</name>
</gene>
<dbReference type="Proteomes" id="UP000689195">
    <property type="component" value="Unassembled WGS sequence"/>
</dbReference>